<keyword evidence="2 4" id="KW-0663">Pyridoxal phosphate</keyword>
<dbReference type="PANTHER" id="PTHR30244:SF34">
    <property type="entry name" value="DTDP-4-AMINO-4,6-DIDEOXYGALACTOSE TRANSAMINASE"/>
    <property type="match status" value="1"/>
</dbReference>
<dbReference type="PATRIC" id="fig|1121290.3.peg.1548"/>
<proteinExistence type="inferred from homology"/>
<name>A0A1E8EY92_9CLOT</name>
<dbReference type="PANTHER" id="PTHR30244">
    <property type="entry name" value="TRANSAMINASE"/>
    <property type="match status" value="1"/>
</dbReference>
<comment type="cofactor">
    <cofactor evidence="1">
        <name>pyridoxal 5'-phosphate</name>
        <dbReference type="ChEBI" id="CHEBI:597326"/>
    </cofactor>
</comment>
<evidence type="ECO:0000256" key="3">
    <source>
        <dbReference type="PIRSR" id="PIRSR000390-1"/>
    </source>
</evidence>
<dbReference type="Gene3D" id="3.90.1150.10">
    <property type="entry name" value="Aspartate Aminotransferase, domain 1"/>
    <property type="match status" value="1"/>
</dbReference>
<dbReference type="InterPro" id="IPR015421">
    <property type="entry name" value="PyrdxlP-dep_Trfase_major"/>
</dbReference>
<organism evidence="6 7">
    <name type="scientific">Clostridium acetireducens DSM 10703</name>
    <dbReference type="NCBI Taxonomy" id="1121290"/>
    <lineage>
        <taxon>Bacteria</taxon>
        <taxon>Bacillati</taxon>
        <taxon>Bacillota</taxon>
        <taxon>Clostridia</taxon>
        <taxon>Eubacteriales</taxon>
        <taxon>Clostridiaceae</taxon>
        <taxon>Clostridium</taxon>
    </lineage>
</organism>
<feature type="active site" description="Proton acceptor" evidence="3">
    <location>
        <position position="189"/>
    </location>
</feature>
<dbReference type="AlphaFoldDB" id="A0A1E8EY92"/>
<dbReference type="InterPro" id="IPR000653">
    <property type="entry name" value="DegT/StrS_aminotransferase"/>
</dbReference>
<dbReference type="EC" id="2.6.1.87" evidence="6"/>
<dbReference type="PIRSF" id="PIRSF000390">
    <property type="entry name" value="PLP_StrS"/>
    <property type="match status" value="1"/>
</dbReference>
<evidence type="ECO:0000313" key="7">
    <source>
        <dbReference type="Proteomes" id="UP000175744"/>
    </source>
</evidence>
<dbReference type="CDD" id="cd00616">
    <property type="entry name" value="AHBA_syn"/>
    <property type="match status" value="1"/>
</dbReference>
<dbReference type="Proteomes" id="UP000175744">
    <property type="component" value="Unassembled WGS sequence"/>
</dbReference>
<gene>
    <name evidence="6" type="primary">arnB</name>
    <name evidence="6" type="ORF">CLOACE_15610</name>
</gene>
<feature type="modified residue" description="N6-(pyridoxal phosphate)lysine" evidence="4">
    <location>
        <position position="189"/>
    </location>
</feature>
<dbReference type="InterPro" id="IPR015424">
    <property type="entry name" value="PyrdxlP-dep_Trfase"/>
</dbReference>
<dbReference type="RefSeq" id="WP_070110538.1">
    <property type="nucleotide sequence ID" value="NZ_LZFO01000022.1"/>
</dbReference>
<evidence type="ECO:0000256" key="1">
    <source>
        <dbReference type="ARBA" id="ARBA00001933"/>
    </source>
</evidence>
<evidence type="ECO:0000313" key="6">
    <source>
        <dbReference type="EMBL" id="OFI05794.1"/>
    </source>
</evidence>
<evidence type="ECO:0000256" key="2">
    <source>
        <dbReference type="ARBA" id="ARBA00022898"/>
    </source>
</evidence>
<dbReference type="SUPFAM" id="SSF53383">
    <property type="entry name" value="PLP-dependent transferases"/>
    <property type="match status" value="1"/>
</dbReference>
<dbReference type="GO" id="GO:0030170">
    <property type="term" value="F:pyridoxal phosphate binding"/>
    <property type="evidence" value="ECO:0007669"/>
    <property type="project" value="TreeGrafter"/>
</dbReference>
<dbReference type="InterPro" id="IPR015422">
    <property type="entry name" value="PyrdxlP-dep_Trfase_small"/>
</dbReference>
<protein>
    <submittedName>
        <fullName evidence="6">UDP-4-amino-4-deoxy-L-arabinose--oxoglutarate aminotransferase</fullName>
        <ecNumber evidence="6">2.6.1.87</ecNumber>
    </submittedName>
</protein>
<keyword evidence="6" id="KW-0032">Aminotransferase</keyword>
<dbReference type="GO" id="GO:0000271">
    <property type="term" value="P:polysaccharide biosynthetic process"/>
    <property type="evidence" value="ECO:0007669"/>
    <property type="project" value="TreeGrafter"/>
</dbReference>
<dbReference type="STRING" id="1121290.CLAOCE_15610"/>
<reference evidence="6 7" key="1">
    <citation type="submission" date="2016-06" db="EMBL/GenBank/DDBJ databases">
        <title>Genome sequence of Clostridium acetireducens DSM 10703.</title>
        <authorList>
            <person name="Poehlein A."/>
            <person name="Fluechter S."/>
            <person name="Duerre P."/>
            <person name="Daniel R."/>
        </authorList>
    </citation>
    <scope>NUCLEOTIDE SEQUENCE [LARGE SCALE GENOMIC DNA]</scope>
    <source>
        <strain evidence="6 7">DSM 10703</strain>
    </source>
</reference>
<keyword evidence="7" id="KW-1185">Reference proteome</keyword>
<accession>A0A1E8EY92</accession>
<evidence type="ECO:0000256" key="4">
    <source>
        <dbReference type="PIRSR" id="PIRSR000390-2"/>
    </source>
</evidence>
<comment type="similarity">
    <text evidence="5">Belongs to the DegT/DnrJ/EryC1 family.</text>
</comment>
<dbReference type="Gene3D" id="3.40.640.10">
    <property type="entry name" value="Type I PLP-dependent aspartate aminotransferase-like (Major domain)"/>
    <property type="match status" value="1"/>
</dbReference>
<dbReference type="GO" id="GO:0099620">
    <property type="term" value="F:UDP-4-amino-4-deoxy-L-arabinose aminotransferase"/>
    <property type="evidence" value="ECO:0007669"/>
    <property type="project" value="UniProtKB-EC"/>
</dbReference>
<sequence length="391" mass="44275">MSKLEKRKEYLPYALPFIEKDEINEVVHTLESGWVAKGPKTIEFEKKFAEFVGSKYAVATNSATAALHLALLCAGVKEGDEVITTPMTFASSANTIIHTGAKPVFVDVDPETFCIDPKKIEEKITSKTKAIVPVHYTGQACDMDAILEIAKKHNLFVSEDGAHAVYTQYNGKMVGSIGDATSFSFYATKNICTGEGGMLTTNREDIAEKAKILSSHGMSKAAWNRYGKGGAWRYDIEYPGFKYNMFDIQAAMGLRQLDKIEKMQKRREEIANMYNEAFKDMPEIITPKEASYSRHAWHLYVMQVNEDLLTIDRDKFIEELAEENIGTSVHFIPVHLMPYYSKTFGYKEGDFPVAEKYFNRIISLPLYVKMSNEDVEDVIYAVTRIVNKYKK</sequence>
<evidence type="ECO:0000256" key="5">
    <source>
        <dbReference type="RuleBase" id="RU004508"/>
    </source>
</evidence>
<dbReference type="OrthoDB" id="9810913at2"/>
<comment type="caution">
    <text evidence="6">The sequence shown here is derived from an EMBL/GenBank/DDBJ whole genome shotgun (WGS) entry which is preliminary data.</text>
</comment>
<dbReference type="Pfam" id="PF01041">
    <property type="entry name" value="DegT_DnrJ_EryC1"/>
    <property type="match status" value="1"/>
</dbReference>
<dbReference type="EMBL" id="LZFO01000022">
    <property type="protein sequence ID" value="OFI05794.1"/>
    <property type="molecule type" value="Genomic_DNA"/>
</dbReference>
<keyword evidence="6" id="KW-0808">Transferase</keyword>
<dbReference type="FunFam" id="3.90.1150.10:FF:000030">
    <property type="entry name" value="UDP-4-amino-4-deoxy-L-arabinose--oxoglutarate aminotransferase"/>
    <property type="match status" value="1"/>
</dbReference>